<gene>
    <name evidence="2" type="ORF">GGX14DRAFT_399884</name>
</gene>
<accession>A0AAD6Y689</accession>
<organism evidence="2 3">
    <name type="scientific">Mycena pura</name>
    <dbReference type="NCBI Taxonomy" id="153505"/>
    <lineage>
        <taxon>Eukaryota</taxon>
        <taxon>Fungi</taxon>
        <taxon>Dikarya</taxon>
        <taxon>Basidiomycota</taxon>
        <taxon>Agaricomycotina</taxon>
        <taxon>Agaricomycetes</taxon>
        <taxon>Agaricomycetidae</taxon>
        <taxon>Agaricales</taxon>
        <taxon>Marasmiineae</taxon>
        <taxon>Mycenaceae</taxon>
        <taxon>Mycena</taxon>
    </lineage>
</organism>
<evidence type="ECO:0000256" key="1">
    <source>
        <dbReference type="SAM" id="MobiDB-lite"/>
    </source>
</evidence>
<dbReference type="AlphaFoldDB" id="A0AAD6Y689"/>
<proteinExistence type="predicted"/>
<feature type="region of interest" description="Disordered" evidence="1">
    <location>
        <begin position="68"/>
        <end position="167"/>
    </location>
</feature>
<evidence type="ECO:0000313" key="3">
    <source>
        <dbReference type="Proteomes" id="UP001219525"/>
    </source>
</evidence>
<evidence type="ECO:0000313" key="2">
    <source>
        <dbReference type="EMBL" id="KAJ7201541.1"/>
    </source>
</evidence>
<name>A0AAD6Y689_9AGAR</name>
<keyword evidence="3" id="KW-1185">Reference proteome</keyword>
<dbReference type="EMBL" id="JARJCW010000058">
    <property type="protein sequence ID" value="KAJ7201541.1"/>
    <property type="molecule type" value="Genomic_DNA"/>
</dbReference>
<dbReference type="Proteomes" id="UP001219525">
    <property type="component" value="Unassembled WGS sequence"/>
</dbReference>
<reference evidence="2" key="1">
    <citation type="submission" date="2023-03" db="EMBL/GenBank/DDBJ databases">
        <title>Massive genome expansion in bonnet fungi (Mycena s.s.) driven by repeated elements and novel gene families across ecological guilds.</title>
        <authorList>
            <consortium name="Lawrence Berkeley National Laboratory"/>
            <person name="Harder C.B."/>
            <person name="Miyauchi S."/>
            <person name="Viragh M."/>
            <person name="Kuo A."/>
            <person name="Thoen E."/>
            <person name="Andreopoulos B."/>
            <person name="Lu D."/>
            <person name="Skrede I."/>
            <person name="Drula E."/>
            <person name="Henrissat B."/>
            <person name="Morin E."/>
            <person name="Kohler A."/>
            <person name="Barry K."/>
            <person name="LaButti K."/>
            <person name="Morin E."/>
            <person name="Salamov A."/>
            <person name="Lipzen A."/>
            <person name="Mereny Z."/>
            <person name="Hegedus B."/>
            <person name="Baldrian P."/>
            <person name="Stursova M."/>
            <person name="Weitz H."/>
            <person name="Taylor A."/>
            <person name="Grigoriev I.V."/>
            <person name="Nagy L.G."/>
            <person name="Martin F."/>
            <person name="Kauserud H."/>
        </authorList>
    </citation>
    <scope>NUCLEOTIDE SEQUENCE</scope>
    <source>
        <strain evidence="2">9144</strain>
    </source>
</reference>
<feature type="compositionally biased region" description="Basic and acidic residues" evidence="1">
    <location>
        <begin position="155"/>
        <end position="167"/>
    </location>
</feature>
<sequence>MHYCCFPWSMYNKARAALIHLGHMPKDATEPYPPMTLRDTRRKETHLHRMKGDSRLFDGTAWYLQSGGTLHSGGVPSSLSPVKRRPEDEGQPQFLTGTQTLKRAGGAVKSPRAPKRLKDIIPDDVEVDYPASSEAEDSDSDLDMSPSKPGKLRRAGCERKKKKGDESKKKKGDAWIWLESVSRRGLTGEGKLAEYKRESDRVQWFRAEAEMYRWLEAYERKHAELWRVMTRFRRDSVVWTGRADRDEVEKGGMTGAGAYARMQAAMWRRLQHNAEVHFTSPESGAHHDWVTATSFDELVAKVDGWRNKVFSWMDGMELKLRHCTVVRGTQVQQQVYSTITELKSNGTDECGGGYIR</sequence>
<protein>
    <submittedName>
        <fullName evidence="2">Uncharacterized protein</fullName>
    </submittedName>
</protein>
<comment type="caution">
    <text evidence="2">The sequence shown here is derived from an EMBL/GenBank/DDBJ whole genome shotgun (WGS) entry which is preliminary data.</text>
</comment>